<sequence length="491" mass="56479">MPFKCGANTDDDGTPCTTQIKVSGTKCSKHNGSIRCIVITKKNAQCKNNGINGTKYCSAHKIQNPEYKLFVCTANTKRDNPCPYGAKMKGGLCTLHMNEKTITEKKCTTCEKIKPLKDYYKKTQCRGGVVTKCKECINSARKRLNYPRKQHDTKRCSKCRKDIDVSLFTSRRINKDGLADYCKGCYKARDTYPRQEKGEKVCITCKLIKDVSMFGTNSTELSGLNSKCKVCRAEYRNERLSKLNNFIDYLYASSKSNAKKRGLEHNITKDDIMKLWKEEKQTCVGTGFIITHVKTSSNLYRIPLLHYYNMFIDRINSDLGYVRENIQLCTLGYNKIKGDLNEKFLYGIARSIAKYDGTVDKVKITSIVEEFIRTKLNETSKNSYRNSRTIELNITPRDLYAMFKKQGGLCALSGRPMTFYTSSRLRSLKEHRHRREENYFNLSIDRIDSLKDYTVDNIQLVCSCVNIMKWEISQDMFIDFCKAIAKTHSFE</sequence>
<proteinExistence type="predicted"/>
<evidence type="ECO:0008006" key="2">
    <source>
        <dbReference type="Google" id="ProtNLM"/>
    </source>
</evidence>
<dbReference type="Gene3D" id="3.30.40.220">
    <property type="match status" value="2"/>
</dbReference>
<gene>
    <name evidence="1" type="ORF">LCPAC406_03240</name>
</gene>
<name>A0A481ZGT4_9VIRU</name>
<organism evidence="1">
    <name type="scientific">Pithovirus LCPAC406</name>
    <dbReference type="NCBI Taxonomy" id="2506599"/>
    <lineage>
        <taxon>Viruses</taxon>
        <taxon>Pithoviruses</taxon>
    </lineage>
</organism>
<protein>
    <recommendedName>
        <fullName evidence="2">Zn-finger protein</fullName>
    </recommendedName>
</protein>
<dbReference type="EMBL" id="MK500610">
    <property type="protein sequence ID" value="QBK94010.1"/>
    <property type="molecule type" value="Genomic_DNA"/>
</dbReference>
<accession>A0A481ZGT4</accession>
<reference evidence="1" key="1">
    <citation type="journal article" date="2019" name="MBio">
        <title>Virus Genomes from Deep Sea Sediments Expand the Ocean Megavirome and Support Independent Origins of Viral Gigantism.</title>
        <authorList>
            <person name="Backstrom D."/>
            <person name="Yutin N."/>
            <person name="Jorgensen S.L."/>
            <person name="Dharamshi J."/>
            <person name="Homa F."/>
            <person name="Zaremba-Niedwiedzka K."/>
            <person name="Spang A."/>
            <person name="Wolf Y.I."/>
            <person name="Koonin E.V."/>
            <person name="Ettema T.J."/>
        </authorList>
    </citation>
    <scope>NUCLEOTIDE SEQUENCE</scope>
</reference>
<evidence type="ECO:0000313" key="1">
    <source>
        <dbReference type="EMBL" id="QBK94010.1"/>
    </source>
</evidence>